<evidence type="ECO:0000313" key="2">
    <source>
        <dbReference type="EMBL" id="QDU78690.1"/>
    </source>
</evidence>
<dbReference type="Proteomes" id="UP000317178">
    <property type="component" value="Chromosome"/>
</dbReference>
<evidence type="ECO:0000313" key="3">
    <source>
        <dbReference type="Proteomes" id="UP000317178"/>
    </source>
</evidence>
<accession>A0A518CHJ4</accession>
<sequence>MSPEDRIISLNLELPAPPPPGGIYTPLVYQESLIYVSGHGPNLVDGTQICGKVGGDLTMEEGYQAARQVGLTMLATLQAQLGSLNRIKRAIKVLGMVNATPEFGEHPQVINGFSQLLLDVFGENNGRAARSAVGMGSLPGNIAVEVEAIFELHEG</sequence>
<dbReference type="InterPro" id="IPR013813">
    <property type="entry name" value="Endoribo_LPSP/chorism_mut-like"/>
</dbReference>
<reference evidence="2 3" key="1">
    <citation type="submission" date="2019-02" db="EMBL/GenBank/DDBJ databases">
        <title>Deep-cultivation of Planctomycetes and their phenomic and genomic characterization uncovers novel biology.</title>
        <authorList>
            <person name="Wiegand S."/>
            <person name="Jogler M."/>
            <person name="Boedeker C."/>
            <person name="Pinto D."/>
            <person name="Vollmers J."/>
            <person name="Rivas-Marin E."/>
            <person name="Kohn T."/>
            <person name="Peeters S.H."/>
            <person name="Heuer A."/>
            <person name="Rast P."/>
            <person name="Oberbeckmann S."/>
            <person name="Bunk B."/>
            <person name="Jeske O."/>
            <person name="Meyerdierks A."/>
            <person name="Storesund J.E."/>
            <person name="Kallscheuer N."/>
            <person name="Luecker S."/>
            <person name="Lage O.M."/>
            <person name="Pohl T."/>
            <person name="Merkel B.J."/>
            <person name="Hornburger P."/>
            <person name="Mueller R.-W."/>
            <person name="Bruemmer F."/>
            <person name="Labrenz M."/>
            <person name="Spormann A.M."/>
            <person name="Op den Camp H."/>
            <person name="Overmann J."/>
            <person name="Amann R."/>
            <person name="Jetten M.S.M."/>
            <person name="Mascher T."/>
            <person name="Medema M.H."/>
            <person name="Devos D.P."/>
            <person name="Kaster A.-K."/>
            <person name="Ovreas L."/>
            <person name="Rohde M."/>
            <person name="Galperin M.Y."/>
            <person name="Jogler C."/>
        </authorList>
    </citation>
    <scope>NUCLEOTIDE SEQUENCE [LARGE SCALE GENOMIC DNA]</scope>
    <source>
        <strain evidence="2 3">Pla110</strain>
    </source>
</reference>
<dbReference type="EMBL" id="CP036281">
    <property type="protein sequence ID" value="QDU78690.1"/>
    <property type="molecule type" value="Genomic_DNA"/>
</dbReference>
<name>A0A518CHJ4_9PLAN</name>
<dbReference type="CDD" id="cd02199">
    <property type="entry name" value="YjgF_YER057c_UK114_like_1"/>
    <property type="match status" value="1"/>
</dbReference>
<dbReference type="KEGG" id="plon:Pla110_03940"/>
<dbReference type="SUPFAM" id="SSF55298">
    <property type="entry name" value="YjgF-like"/>
    <property type="match status" value="1"/>
</dbReference>
<gene>
    <name evidence="2" type="ORF">Pla110_03940</name>
</gene>
<dbReference type="PANTHER" id="PTHR43760">
    <property type="entry name" value="ENDORIBONUCLEASE-RELATED"/>
    <property type="match status" value="1"/>
</dbReference>
<dbReference type="Gene3D" id="3.30.1330.40">
    <property type="entry name" value="RutC-like"/>
    <property type="match status" value="1"/>
</dbReference>
<dbReference type="InterPro" id="IPR035959">
    <property type="entry name" value="RutC-like_sf"/>
</dbReference>
<organism evidence="2 3">
    <name type="scientific">Polystyrenella longa</name>
    <dbReference type="NCBI Taxonomy" id="2528007"/>
    <lineage>
        <taxon>Bacteria</taxon>
        <taxon>Pseudomonadati</taxon>
        <taxon>Planctomycetota</taxon>
        <taxon>Planctomycetia</taxon>
        <taxon>Planctomycetales</taxon>
        <taxon>Planctomycetaceae</taxon>
        <taxon>Polystyrenella</taxon>
    </lineage>
</organism>
<dbReference type="OrthoDB" id="9806350at2"/>
<proteinExistence type="predicted"/>
<dbReference type="Pfam" id="PF14588">
    <property type="entry name" value="YjgF_endoribonc"/>
    <property type="match status" value="1"/>
</dbReference>
<dbReference type="RefSeq" id="WP_144992652.1">
    <property type="nucleotide sequence ID" value="NZ_CP036281.1"/>
</dbReference>
<keyword evidence="3" id="KW-1185">Reference proteome</keyword>
<feature type="domain" description="Endoribonuclease L-PSP/chorismate mutase-like" evidence="1">
    <location>
        <begin position="4"/>
        <end position="140"/>
    </location>
</feature>
<evidence type="ECO:0000259" key="1">
    <source>
        <dbReference type="Pfam" id="PF14588"/>
    </source>
</evidence>
<dbReference type="PANTHER" id="PTHR43760:SF1">
    <property type="entry name" value="ENDORIBONUCLEASE L-PSP_CHORISMATE MUTASE-LIKE DOMAIN-CONTAINING PROTEIN"/>
    <property type="match status" value="1"/>
</dbReference>
<dbReference type="AlphaFoldDB" id="A0A518CHJ4"/>
<protein>
    <submittedName>
        <fullName evidence="2">Endoribonuclease L-PSP</fullName>
    </submittedName>
</protein>